<reference evidence="4" key="1">
    <citation type="journal article" date="2019" name="Int. J. Syst. Evol. Microbiol.">
        <title>The Global Catalogue of Microorganisms (GCM) 10K type strain sequencing project: providing services to taxonomists for standard genome sequencing and annotation.</title>
        <authorList>
            <consortium name="The Broad Institute Genomics Platform"/>
            <consortium name="The Broad Institute Genome Sequencing Center for Infectious Disease"/>
            <person name="Wu L."/>
            <person name="Ma J."/>
        </authorList>
    </citation>
    <scope>NUCLEOTIDE SEQUENCE [LARGE SCALE GENOMIC DNA]</scope>
    <source>
        <strain evidence="4">CGMCC 4.7198</strain>
    </source>
</reference>
<accession>A0ABW2W1K1</accession>
<dbReference type="NCBIfam" id="TIGR02428">
    <property type="entry name" value="pcaJ_scoB_fam"/>
    <property type="match status" value="1"/>
</dbReference>
<organism evidence="3 4">
    <name type="scientific">Streptomyces lutosisoli</name>
    <dbReference type="NCBI Taxonomy" id="2665721"/>
    <lineage>
        <taxon>Bacteria</taxon>
        <taxon>Bacillati</taxon>
        <taxon>Actinomycetota</taxon>
        <taxon>Actinomycetes</taxon>
        <taxon>Kitasatosporales</taxon>
        <taxon>Streptomycetaceae</taxon>
        <taxon>Streptomyces</taxon>
    </lineage>
</organism>
<dbReference type="InterPro" id="IPR037171">
    <property type="entry name" value="NagB/RpiA_transferase-like"/>
</dbReference>
<gene>
    <name evidence="3" type="ORF">ACFQZP_45070</name>
</gene>
<dbReference type="SMART" id="SM00882">
    <property type="entry name" value="CoA_trans"/>
    <property type="match status" value="1"/>
</dbReference>
<protein>
    <submittedName>
        <fullName evidence="3">CoA transferase subunit B</fullName>
    </submittedName>
</protein>
<comment type="caution">
    <text evidence="3">The sequence shown here is derived from an EMBL/GenBank/DDBJ whole genome shotgun (WGS) entry which is preliminary data.</text>
</comment>
<dbReference type="InterPro" id="IPR004165">
    <property type="entry name" value="CoA_trans_fam_I"/>
</dbReference>
<evidence type="ECO:0000313" key="3">
    <source>
        <dbReference type="EMBL" id="MFD0288652.1"/>
    </source>
</evidence>
<evidence type="ECO:0000256" key="2">
    <source>
        <dbReference type="ARBA" id="ARBA00022679"/>
    </source>
</evidence>
<name>A0ABW2W1K1_9ACTN</name>
<keyword evidence="4" id="KW-1185">Reference proteome</keyword>
<dbReference type="PANTHER" id="PTHR13707">
    <property type="entry name" value="KETOACID-COENZYME A TRANSFERASE"/>
    <property type="match status" value="1"/>
</dbReference>
<dbReference type="Proteomes" id="UP001596957">
    <property type="component" value="Unassembled WGS sequence"/>
</dbReference>
<proteinExistence type="inferred from homology"/>
<keyword evidence="2 3" id="KW-0808">Transferase</keyword>
<dbReference type="Gene3D" id="3.40.1080.10">
    <property type="entry name" value="Glutaconate Coenzyme A-transferase"/>
    <property type="match status" value="1"/>
</dbReference>
<dbReference type="SUPFAM" id="SSF100950">
    <property type="entry name" value="NagB/RpiA/CoA transferase-like"/>
    <property type="match status" value="1"/>
</dbReference>
<dbReference type="RefSeq" id="WP_381253404.1">
    <property type="nucleotide sequence ID" value="NZ_JBHTBI010000009.1"/>
</dbReference>
<sequence length="218" mass="22835">MAWSREEMAARAARELQDGQYVNLGIGLPTLIPNYLPADVEVILESENGILGTGPYPTEDQVDPDLINAGKETVTVLPGASYFDSSLSFGMIRGGHIDVAVLGAMQVSAGGDLANWAIPGKMITGIGGAMDLVHGARTVIVVMTHTAKDGSPKILQECALPLTGKACVNRVITDLGVLDVTEEGLVLVETAPAVTVEEIIAKTAAKVRTAEETEEIPS</sequence>
<evidence type="ECO:0000256" key="1">
    <source>
        <dbReference type="ARBA" id="ARBA00007047"/>
    </source>
</evidence>
<dbReference type="GO" id="GO:0016740">
    <property type="term" value="F:transferase activity"/>
    <property type="evidence" value="ECO:0007669"/>
    <property type="project" value="UniProtKB-KW"/>
</dbReference>
<comment type="similarity">
    <text evidence="1">Belongs to the 3-oxoacid CoA-transferase subunit B family.</text>
</comment>
<dbReference type="PANTHER" id="PTHR13707:SF57">
    <property type="entry name" value="SUCCINYL-COA:3-KETOACID COENZYME A TRANSFERASE SUBUNIT B-RELATED"/>
    <property type="match status" value="1"/>
</dbReference>
<dbReference type="InterPro" id="IPR012791">
    <property type="entry name" value="3-oxoacid_CoA-transf_B"/>
</dbReference>
<dbReference type="EMBL" id="JBHTEC010000008">
    <property type="protein sequence ID" value="MFD0288652.1"/>
    <property type="molecule type" value="Genomic_DNA"/>
</dbReference>
<evidence type="ECO:0000313" key="4">
    <source>
        <dbReference type="Proteomes" id="UP001596957"/>
    </source>
</evidence>
<dbReference type="Pfam" id="PF01144">
    <property type="entry name" value="CoA_trans"/>
    <property type="match status" value="1"/>
</dbReference>